<feature type="compositionally biased region" description="Low complexity" evidence="1">
    <location>
        <begin position="9"/>
        <end position="20"/>
    </location>
</feature>
<comment type="caution">
    <text evidence="2">The sequence shown here is derived from an EMBL/GenBank/DDBJ whole genome shotgun (WGS) entry which is preliminary data.</text>
</comment>
<gene>
    <name evidence="2" type="ORF">GMARGA_LOCUS15172</name>
</gene>
<proteinExistence type="predicted"/>
<reference evidence="2 3" key="1">
    <citation type="submission" date="2021-06" db="EMBL/GenBank/DDBJ databases">
        <authorList>
            <person name="Kallberg Y."/>
            <person name="Tangrot J."/>
            <person name="Rosling A."/>
        </authorList>
    </citation>
    <scope>NUCLEOTIDE SEQUENCE [LARGE SCALE GENOMIC DNA]</scope>
    <source>
        <strain evidence="2 3">120-4 pot B 10/14</strain>
    </source>
</reference>
<dbReference type="EMBL" id="CAJVQB010010339">
    <property type="protein sequence ID" value="CAG8738958.1"/>
    <property type="molecule type" value="Genomic_DNA"/>
</dbReference>
<name>A0ABN7V715_GIGMA</name>
<evidence type="ECO:0000313" key="3">
    <source>
        <dbReference type="Proteomes" id="UP000789901"/>
    </source>
</evidence>
<organism evidence="2 3">
    <name type="scientific">Gigaspora margarita</name>
    <dbReference type="NCBI Taxonomy" id="4874"/>
    <lineage>
        <taxon>Eukaryota</taxon>
        <taxon>Fungi</taxon>
        <taxon>Fungi incertae sedis</taxon>
        <taxon>Mucoromycota</taxon>
        <taxon>Glomeromycotina</taxon>
        <taxon>Glomeromycetes</taxon>
        <taxon>Diversisporales</taxon>
        <taxon>Gigasporaceae</taxon>
        <taxon>Gigaspora</taxon>
    </lineage>
</organism>
<evidence type="ECO:0000256" key="1">
    <source>
        <dbReference type="SAM" id="MobiDB-lite"/>
    </source>
</evidence>
<keyword evidence="3" id="KW-1185">Reference proteome</keyword>
<protein>
    <submittedName>
        <fullName evidence="2">24857_t:CDS:1</fullName>
    </submittedName>
</protein>
<accession>A0ABN7V715</accession>
<sequence>MATNTSTMSDRNISSDISNSPAAPIIPNLKKIGQLVGEDEATYKILQDVLTQWNSTYLMLLVYITIPTTKRRNNNLNK</sequence>
<feature type="region of interest" description="Disordered" evidence="1">
    <location>
        <begin position="1"/>
        <end position="22"/>
    </location>
</feature>
<dbReference type="Proteomes" id="UP000789901">
    <property type="component" value="Unassembled WGS sequence"/>
</dbReference>
<evidence type="ECO:0000313" key="2">
    <source>
        <dbReference type="EMBL" id="CAG8738958.1"/>
    </source>
</evidence>